<protein>
    <recommendedName>
        <fullName evidence="3">DUF3500 domain-containing protein</fullName>
    </recommendedName>
</protein>
<dbReference type="PANTHER" id="PTHR37489">
    <property type="entry name" value="DUF3500 DOMAIN-CONTAINING PROTEIN"/>
    <property type="match status" value="1"/>
</dbReference>
<dbReference type="Proteomes" id="UP000656319">
    <property type="component" value="Unassembled WGS sequence"/>
</dbReference>
<evidence type="ECO:0000313" key="1">
    <source>
        <dbReference type="EMBL" id="CAD6544918.1"/>
    </source>
</evidence>
<accession>A0ABN7I3I5</accession>
<reference evidence="1 2" key="1">
    <citation type="submission" date="2020-10" db="EMBL/GenBank/DDBJ databases">
        <authorList>
            <person name="Peeters C."/>
        </authorList>
    </citation>
    <scope>NUCLEOTIDE SEQUENCE [LARGE SCALE GENOMIC DNA]</scope>
    <source>
        <strain evidence="1 2">LMG 27952</strain>
    </source>
</reference>
<evidence type="ECO:0008006" key="3">
    <source>
        <dbReference type="Google" id="ProtNLM"/>
    </source>
</evidence>
<sequence length="397" mass="44847">MAGETKNFGLRNWPPAPAIRPFELTARQQKLVDMARAGLAEPFRGISHPGAIAQGLVPTAGPGASLAPVVNAARAFVACLDADQWRSACLAIDDEAWRQWSNFHPWLMPRSGICLADLSQAQREAALALMRETMSETGYGTARDVMRLNEHALEITGKPEEYGEWYYWISIFGTPSPDEPWGWQIDGHHLNINCFMLGDQLVTTPVLMGSEPVLARFGKYSGLRVFAAEEEQGHALMRALSGEARQQATIGTELPWEVFAGAYHDNRHIEPVGIRYEDLPQEGRERLEALLATYIGHIRPGHSELRWAEARRHLGDTLFAWIGPFDDSSPFYYRILSPVILVEFDHQPGIVFDNDKPSRDHIHTLVRTPNGRDYGKDLLRQHYLQWHRDVLDQRLKV</sequence>
<evidence type="ECO:0000313" key="2">
    <source>
        <dbReference type="Proteomes" id="UP000656319"/>
    </source>
</evidence>
<dbReference type="Pfam" id="PF12006">
    <property type="entry name" value="DUF3500"/>
    <property type="match status" value="1"/>
</dbReference>
<comment type="caution">
    <text evidence="1">The sequence shown here is derived from an EMBL/GenBank/DDBJ whole genome shotgun (WGS) entry which is preliminary data.</text>
</comment>
<name>A0ABN7I3I5_9BURK</name>
<dbReference type="EMBL" id="CAJHCQ010000011">
    <property type="protein sequence ID" value="CAD6544918.1"/>
    <property type="molecule type" value="Genomic_DNA"/>
</dbReference>
<gene>
    <name evidence="1" type="ORF">LMG27952_04211</name>
</gene>
<organism evidence="1 2">
    <name type="scientific">Paraburkholderia hiiakae</name>
    <dbReference type="NCBI Taxonomy" id="1081782"/>
    <lineage>
        <taxon>Bacteria</taxon>
        <taxon>Pseudomonadati</taxon>
        <taxon>Pseudomonadota</taxon>
        <taxon>Betaproteobacteria</taxon>
        <taxon>Burkholderiales</taxon>
        <taxon>Burkholderiaceae</taxon>
        <taxon>Paraburkholderia</taxon>
    </lineage>
</organism>
<dbReference type="PANTHER" id="PTHR37489:SF1">
    <property type="entry name" value="DUF3500 DOMAIN-CONTAINING PROTEIN"/>
    <property type="match status" value="1"/>
</dbReference>
<proteinExistence type="predicted"/>
<keyword evidence="2" id="KW-1185">Reference proteome</keyword>
<dbReference type="RefSeq" id="WP_201697839.1">
    <property type="nucleotide sequence ID" value="NZ_CAJHCQ010000011.1"/>
</dbReference>
<dbReference type="InterPro" id="IPR021889">
    <property type="entry name" value="DUF3500"/>
</dbReference>